<name>A0A8J3QIA4_9ACTN</name>
<comment type="caution">
    <text evidence="2">The sequence shown here is derived from an EMBL/GenBank/DDBJ whole genome shotgun (WGS) entry which is preliminary data.</text>
</comment>
<evidence type="ECO:0000313" key="3">
    <source>
        <dbReference type="Proteomes" id="UP000612899"/>
    </source>
</evidence>
<dbReference type="Pfam" id="PF13478">
    <property type="entry name" value="XdhC_C"/>
    <property type="match status" value="1"/>
</dbReference>
<feature type="domain" description="TRASH" evidence="1">
    <location>
        <begin position="312"/>
        <end position="350"/>
    </location>
</feature>
<sequence>MRRSELMSRAEDLRLARTPYVLATVVRVQRPTSAKAGDCALMLADGTLDGFIGGDCAESTVRLQGLRLLETGASTLLRITPEPESQREEEGLVVVNNPCLSGGSLEIFLEAMLPAPLIYVFGDSPVARALETIGNAAGYDVRTHPVDRITTLPPDVSAVVVASHGGDEEHLLEAALHAQVPYLALVASHKRGDAVLASVNATRERIHTPAGLDIGARTAPEVAISILAELIAHTPHIAAHPVEPADSPATPSPATVPGSAAPVAATPAVVAERLGVAGRTATAGVRFGGPGGLMESAARRVLPMAPNETAIDPVCRMEVAITATALRAEHAGRSYYFCASGCKASFVKDPDAYLPSHA</sequence>
<reference evidence="2" key="1">
    <citation type="submission" date="2021-01" db="EMBL/GenBank/DDBJ databases">
        <title>Whole genome shotgun sequence of Rhizocola hellebori NBRC 109834.</title>
        <authorList>
            <person name="Komaki H."/>
            <person name="Tamura T."/>
        </authorList>
    </citation>
    <scope>NUCLEOTIDE SEQUENCE</scope>
    <source>
        <strain evidence="2">NBRC 109834</strain>
    </source>
</reference>
<dbReference type="Proteomes" id="UP000612899">
    <property type="component" value="Unassembled WGS sequence"/>
</dbReference>
<dbReference type="InterPro" id="IPR052698">
    <property type="entry name" value="MoCofactor_Util/Proc"/>
</dbReference>
<protein>
    <recommendedName>
        <fullName evidence="1">TRASH domain-containing protein</fullName>
    </recommendedName>
</protein>
<dbReference type="SMART" id="SM00746">
    <property type="entry name" value="TRASH"/>
    <property type="match status" value="1"/>
</dbReference>
<dbReference type="InterPro" id="IPR003777">
    <property type="entry name" value="XdhC_CoxI"/>
</dbReference>
<evidence type="ECO:0000259" key="1">
    <source>
        <dbReference type="SMART" id="SM00746"/>
    </source>
</evidence>
<keyword evidence="3" id="KW-1185">Reference proteome</keyword>
<dbReference type="InterPro" id="IPR007029">
    <property type="entry name" value="YHS_dom"/>
</dbReference>
<dbReference type="Gene3D" id="1.10.620.20">
    <property type="entry name" value="Ribonucleotide Reductase, subunit A"/>
    <property type="match status" value="1"/>
</dbReference>
<dbReference type="PANTHER" id="PTHR30388">
    <property type="entry name" value="ALDEHYDE OXIDOREDUCTASE MOLYBDENUM COFACTOR ASSEMBLY PROTEIN"/>
    <property type="match status" value="1"/>
</dbReference>
<dbReference type="AlphaFoldDB" id="A0A8J3QIA4"/>
<dbReference type="InterPro" id="IPR009078">
    <property type="entry name" value="Ferritin-like_SF"/>
</dbReference>
<proteinExistence type="predicted"/>
<dbReference type="Pfam" id="PF04945">
    <property type="entry name" value="YHS"/>
    <property type="match status" value="1"/>
</dbReference>
<dbReference type="Pfam" id="PF02625">
    <property type="entry name" value="XdhC_CoxI"/>
    <property type="match status" value="1"/>
</dbReference>
<gene>
    <name evidence="2" type="ORF">Rhe02_96910</name>
</gene>
<dbReference type="InterPro" id="IPR027051">
    <property type="entry name" value="XdhC_Rossmann_dom"/>
</dbReference>
<dbReference type="Gene3D" id="3.40.50.720">
    <property type="entry name" value="NAD(P)-binding Rossmann-like Domain"/>
    <property type="match status" value="1"/>
</dbReference>
<dbReference type="PANTHER" id="PTHR30388:SF4">
    <property type="entry name" value="MOLYBDENUM COFACTOR INSERTION CHAPERONE PAOD"/>
    <property type="match status" value="1"/>
</dbReference>
<organism evidence="2 3">
    <name type="scientific">Rhizocola hellebori</name>
    <dbReference type="NCBI Taxonomy" id="1392758"/>
    <lineage>
        <taxon>Bacteria</taxon>
        <taxon>Bacillati</taxon>
        <taxon>Actinomycetota</taxon>
        <taxon>Actinomycetes</taxon>
        <taxon>Micromonosporales</taxon>
        <taxon>Micromonosporaceae</taxon>
        <taxon>Rhizocola</taxon>
    </lineage>
</organism>
<dbReference type="RefSeq" id="WP_203915349.1">
    <property type="nucleotide sequence ID" value="NZ_BONY01000149.1"/>
</dbReference>
<dbReference type="EMBL" id="BONY01000149">
    <property type="protein sequence ID" value="GIH11624.1"/>
    <property type="molecule type" value="Genomic_DNA"/>
</dbReference>
<dbReference type="GO" id="GO:0016491">
    <property type="term" value="F:oxidoreductase activity"/>
    <property type="evidence" value="ECO:0007669"/>
    <property type="project" value="InterPro"/>
</dbReference>
<evidence type="ECO:0000313" key="2">
    <source>
        <dbReference type="EMBL" id="GIH11624.1"/>
    </source>
</evidence>
<dbReference type="InterPro" id="IPR011017">
    <property type="entry name" value="TRASH_dom"/>
</dbReference>
<dbReference type="SUPFAM" id="SSF47240">
    <property type="entry name" value="Ferritin-like"/>
    <property type="match status" value="1"/>
</dbReference>
<dbReference type="InterPro" id="IPR012348">
    <property type="entry name" value="RNR-like"/>
</dbReference>
<accession>A0A8J3QIA4</accession>